<dbReference type="Gene3D" id="1.20.5.420">
    <property type="entry name" value="Immunoglobulin FC, subunit C"/>
    <property type="match status" value="3"/>
</dbReference>
<keyword evidence="4" id="KW-0812">Transmembrane</keyword>
<dbReference type="Gene3D" id="3.10.20.890">
    <property type="match status" value="3"/>
</dbReference>
<feature type="non-terminal residue" evidence="6">
    <location>
        <position position="1"/>
    </location>
</feature>
<organism evidence="6 7">
    <name type="scientific">Gardnerella vaginalis</name>
    <dbReference type="NCBI Taxonomy" id="2702"/>
    <lineage>
        <taxon>Bacteria</taxon>
        <taxon>Bacillati</taxon>
        <taxon>Actinomycetota</taxon>
        <taxon>Actinomycetes</taxon>
        <taxon>Bifidobacteriales</taxon>
        <taxon>Bifidobacteriaceae</taxon>
        <taxon>Gardnerella</taxon>
    </lineage>
</organism>
<keyword evidence="4" id="KW-0472">Membrane</keyword>
<sequence length="1808" mass="196552">GGGVFISPSLAYADGYVAPDGNIYYGYKSDADYSKNRIKIEVHYYSSKEDAENDRNQDPLGKFVRVKYVANLNDKQEFDRWAFRPMWWYGVPAGLTDVHNIIYSRFEKYTDAGTPSTSQPSAPGIKKDSDNVTKHYKDAKDWKSISRFYVEDPSKLKSMNGLKTLLGIDGGQNKGYDGNTAGNWEEFYAASKGMQGMFIDWESAGKRFYEMTYVAELKDEAWKNRDEHPLRFAAGVYRFAGNWHIATGQIHRAPKIADSLKNVKYPSLTTVVNANELNGNEKTSVEEAIKKANENTKHFTDLLDKIDVAKDGTATLTFHDKTTITMPGKLLVVEDKKDNVKFPPVYPAPIGVVKPESLSDADKQAIIKGFKDANKDKEFLNKVSKTDSEAYKFDNTKHELTITYTDGSTITVPYSSLVYQGATIADWAPYVVPSPIEVENLSSLSEQEKKQVTDAFDTANADLDVYNNAKKNGATPVTFDDGFKNAIITWADGSTSAIPSWQFLTKKPAAPTPQPPAPKPAEEKKTFTVDLPVKPTSVNFNPFNMKDSDLTDTNNSTQLDSIKGVLKAKGGKDSKNPNTKVAIDSVEYSVENGIGYITFKATGYENAKYPMGMFFKQKPGMQTPKETEHNPQGKTQYKYKVQPVEYEGDTANALDWVKALKQFVKSNYGKDLTNDLTVTETYVLPEGIKPVEGTQGLQRFVKGENDDNGVATIHIGDKGVLEVQGYEKGDSSPKTLFTVPASELYVKKNASGIDHTVSDLKDLAKKIRDAKKNSGVTDNDLKRAGIDASDNTINGMNDEKALRELIRKLTDAKKAEYKYNTNPYEVSNPTAQPTDNDFQAAVKQFLKANYEDSSATEKIDSLTFDANSATLTGKGWTPKAGTSCLELNSDTVTYGITTVSINGDGKSVDFKNGDTVLFTVSATDLYKKKPVAPEPAPTPDALAQMKEDAKKIIDKNPYLTPEQKKDYKKQIDDAKNQTAIQDILKAANDKGNDNKNNTTDPNVQQTITDNKNGGKEKKDQELKAAKEAAKQAIENLPNLTEQEKKDLKTKVDNANSIDGTDGVNSVLDSAKKRNELEGVKKEAKEEAKQLYFLDHGKGAEADKSDPNHNEDAALNSVLGSTPQEDSALKTLAEKLQANPASAADIRDALEAAKKANVENTQKAKDVATKKLEEKKDALKNAYDALTPDQQNTAKTAYEAAIQAIDNAESSVKSATKPSEIKTALGSVKDETINAANQAIEAAKPKHDASGNTNDNAAALEKEKKEQIDRINESDLPEDKKQEAIGKINKADKLGDPTGIANRYLKAKKIDDALKAIDDFKHLNNAQKDAFKAILKDTDASDHKNDDGSTYDDIDDVLAKAANTDNAMARLESLKIIAEEFAKGEKYKGANDTLKKAFDDASTAAGSVLDKAKGADKGADEVNTLYDDLLKAMRVIDPNAKSAGLKTDALQAEIDSDNAYKPSETEPKTPGNPVYNTSSKEKKAEFDKALGEAQTVLNGAATADISTADKESNEQKEIDAALEKLVKARLALDGVDTTDLQNEIGQESATTSSDAYKYDSQENQNAYNNALKAAKDLIKQLTSDDQSQDPSQGGEKKPKTQAEKQKAVNEALANLQAARKALKGVAPSNSGSGDSGSTGVSDSEPTTVDKSELNLQIDSTESDSKDGNAGTSGTSSNNASGEGNSNAIKKAVEDSKEVKEADSKVAQAQANLDAALEEAKKVYEDPQATQAQVDAATLKLKAARKALEDAKANAAKVRADVLKKLLKSKKLSKTGSNVSVIAMFASVISLAAGAIFVSKRRGISRHSNK</sequence>
<dbReference type="Gene3D" id="1.20.120.1850">
    <property type="entry name" value="Ebh helix bundles repeating unit (S and A modules)"/>
    <property type="match status" value="2"/>
</dbReference>
<dbReference type="Proteomes" id="UP000070505">
    <property type="component" value="Unassembled WGS sequence"/>
</dbReference>
<reference evidence="6 7" key="1">
    <citation type="submission" date="2016-02" db="EMBL/GenBank/DDBJ databases">
        <authorList>
            <person name="Wen L."/>
            <person name="He K."/>
            <person name="Yang H."/>
        </authorList>
    </citation>
    <scope>NUCLEOTIDE SEQUENCE [LARGE SCALE GENOMIC DNA]</scope>
    <source>
        <strain evidence="6 7">CMW7778B</strain>
    </source>
</reference>
<dbReference type="PATRIC" id="fig|2702.101.peg.1288"/>
<dbReference type="RefSeq" id="WP_082266329.1">
    <property type="nucleotide sequence ID" value="NZ_KQ961877.1"/>
</dbReference>
<feature type="compositionally biased region" description="Basic and acidic residues" evidence="3">
    <location>
        <begin position="1593"/>
        <end position="1605"/>
    </location>
</feature>
<feature type="transmembrane region" description="Helical" evidence="4">
    <location>
        <begin position="1777"/>
        <end position="1796"/>
    </location>
</feature>
<evidence type="ECO:0000256" key="3">
    <source>
        <dbReference type="SAM" id="MobiDB-lite"/>
    </source>
</evidence>
<feature type="region of interest" description="Disordered" evidence="3">
    <location>
        <begin position="1620"/>
        <end position="1684"/>
    </location>
</feature>
<evidence type="ECO:0000259" key="5">
    <source>
        <dbReference type="SMART" id="SM00844"/>
    </source>
</evidence>
<evidence type="ECO:0000256" key="4">
    <source>
        <dbReference type="SAM" id="Phobius"/>
    </source>
</evidence>
<evidence type="ECO:0000256" key="1">
    <source>
        <dbReference type="ARBA" id="ARBA00022729"/>
    </source>
</evidence>
<name>A0A135Z2A6_GARVA</name>
<feature type="compositionally biased region" description="Basic and acidic residues" evidence="3">
    <location>
        <begin position="1096"/>
        <end position="1111"/>
    </location>
</feature>
<feature type="coiled-coil region" evidence="2">
    <location>
        <begin position="1157"/>
        <end position="1184"/>
    </location>
</feature>
<evidence type="ECO:0000313" key="6">
    <source>
        <dbReference type="EMBL" id="KXI15738.1"/>
    </source>
</evidence>
<feature type="region of interest" description="Disordered" evidence="3">
    <location>
        <begin position="1580"/>
        <end position="1605"/>
    </location>
</feature>
<feature type="coiled-coil region" evidence="2">
    <location>
        <begin position="1690"/>
        <end position="1759"/>
    </location>
</feature>
<dbReference type="Pfam" id="PF01468">
    <property type="entry name" value="GA"/>
    <property type="match status" value="3"/>
</dbReference>
<dbReference type="Gene3D" id="1.20.1270.90">
    <property type="entry name" value="AF1782-like"/>
    <property type="match status" value="1"/>
</dbReference>
<protein>
    <submittedName>
        <fullName evidence="6">GA module</fullName>
    </submittedName>
</protein>
<dbReference type="InterPro" id="IPR044024">
    <property type="entry name" value="aRib"/>
</dbReference>
<feature type="compositionally biased region" description="Low complexity" evidence="3">
    <location>
        <begin position="1666"/>
        <end position="1684"/>
    </location>
</feature>
<feature type="compositionally biased region" description="Low complexity" evidence="3">
    <location>
        <begin position="1627"/>
        <end position="1642"/>
    </location>
</feature>
<feature type="domain" description="Extracellular matrix-binding protein ebh GA module" evidence="5">
    <location>
        <begin position="1007"/>
        <end position="1071"/>
    </location>
</feature>
<feature type="compositionally biased region" description="Basic and acidic residues" evidence="3">
    <location>
        <begin position="1259"/>
        <end position="1291"/>
    </location>
</feature>
<keyword evidence="2" id="KW-0175">Coiled coil</keyword>
<feature type="region of interest" description="Disordered" evidence="3">
    <location>
        <begin position="1456"/>
        <end position="1479"/>
    </location>
</feature>
<accession>A0A135Z2A6</accession>
<keyword evidence="1" id="KW-0732">Signal</keyword>
<comment type="caution">
    <text evidence="6">The sequence shown here is derived from an EMBL/GenBank/DDBJ whole genome shotgun (WGS) entry which is preliminary data.</text>
</comment>
<evidence type="ECO:0000256" key="2">
    <source>
        <dbReference type="SAM" id="Coils"/>
    </source>
</evidence>
<dbReference type="InterPro" id="IPR020840">
    <property type="entry name" value="Extracell_matrix-bd_GA"/>
</dbReference>
<gene>
    <name evidence="6" type="ORF">HMPREF3230_01304</name>
</gene>
<keyword evidence="4" id="KW-1133">Transmembrane helix</keyword>
<feature type="compositionally biased region" description="Polar residues" evidence="3">
    <location>
        <begin position="1580"/>
        <end position="1590"/>
    </location>
</feature>
<feature type="region of interest" description="Disordered" evidence="3">
    <location>
        <begin position="1043"/>
        <end position="1068"/>
    </location>
</feature>
<feature type="domain" description="Extracellular matrix-binding protein ebh GA module" evidence="5">
    <location>
        <begin position="942"/>
        <end position="988"/>
    </location>
</feature>
<feature type="region of interest" description="Disordered" evidence="3">
    <location>
        <begin position="1241"/>
        <end position="1291"/>
    </location>
</feature>
<feature type="compositionally biased region" description="Polar residues" evidence="3">
    <location>
        <begin position="1052"/>
        <end position="1067"/>
    </location>
</feature>
<feature type="region of interest" description="Disordered" evidence="3">
    <location>
        <begin position="1096"/>
        <end position="1125"/>
    </location>
</feature>
<evidence type="ECO:0000313" key="7">
    <source>
        <dbReference type="Proteomes" id="UP000070505"/>
    </source>
</evidence>
<feature type="compositionally biased region" description="Basic and acidic residues" evidence="3">
    <location>
        <begin position="1012"/>
        <end position="1023"/>
    </location>
</feature>
<dbReference type="SMART" id="SM00844">
    <property type="entry name" value="GA"/>
    <property type="match status" value="2"/>
</dbReference>
<dbReference type="Pfam" id="PF18938">
    <property type="entry name" value="aRib"/>
    <property type="match status" value="3"/>
</dbReference>
<proteinExistence type="predicted"/>
<dbReference type="InterPro" id="IPR002988">
    <property type="entry name" value="GA_module"/>
</dbReference>
<feature type="region of interest" description="Disordered" evidence="3">
    <location>
        <begin position="986"/>
        <end position="1023"/>
    </location>
</feature>
<dbReference type="EMBL" id="LSRC01000059">
    <property type="protein sequence ID" value="KXI15738.1"/>
    <property type="molecule type" value="Genomic_DNA"/>
</dbReference>